<dbReference type="EMBL" id="CP002691">
    <property type="protein sequence ID" value="AEE50130.1"/>
    <property type="molecule type" value="Genomic_DNA"/>
</dbReference>
<gene>
    <name evidence="1" type="ordered locus">Halhy_2249</name>
</gene>
<evidence type="ECO:0000313" key="2">
    <source>
        <dbReference type="Proteomes" id="UP000008461"/>
    </source>
</evidence>
<dbReference type="KEGG" id="hhy:Halhy_2249"/>
<keyword evidence="2" id="KW-1185">Reference proteome</keyword>
<evidence type="ECO:0000313" key="1">
    <source>
        <dbReference type="EMBL" id="AEE50130.1"/>
    </source>
</evidence>
<dbReference type="HOGENOM" id="CLU_1501484_0_0_10"/>
<protein>
    <submittedName>
        <fullName evidence="1">Uncharacterized protein</fullName>
    </submittedName>
</protein>
<dbReference type="AlphaFoldDB" id="F4KT60"/>
<accession>F4KT60</accession>
<reference key="2">
    <citation type="submission" date="2011-04" db="EMBL/GenBank/DDBJ databases">
        <title>Complete sequence of chromosome of Haliscomenobacter hydrossis DSM 1100.</title>
        <authorList>
            <consortium name="US DOE Joint Genome Institute (JGI-PGF)"/>
            <person name="Lucas S."/>
            <person name="Han J."/>
            <person name="Lapidus A."/>
            <person name="Bruce D."/>
            <person name="Goodwin L."/>
            <person name="Pitluck S."/>
            <person name="Peters L."/>
            <person name="Kyrpides N."/>
            <person name="Mavromatis K."/>
            <person name="Ivanova N."/>
            <person name="Ovchinnikova G."/>
            <person name="Pagani I."/>
            <person name="Daligault H."/>
            <person name="Detter J.C."/>
            <person name="Han C."/>
            <person name="Land M."/>
            <person name="Hauser L."/>
            <person name="Markowitz V."/>
            <person name="Cheng J.-F."/>
            <person name="Hugenholtz P."/>
            <person name="Woyke T."/>
            <person name="Wu D."/>
            <person name="Verbarg S."/>
            <person name="Frueling A."/>
            <person name="Brambilla E."/>
            <person name="Klenk H.-P."/>
            <person name="Eisen J.A."/>
        </authorList>
    </citation>
    <scope>NUCLEOTIDE SEQUENCE</scope>
    <source>
        <strain>DSM 1100</strain>
    </source>
</reference>
<sequence length="179" mass="19900">MVSISVAKPGSGQPLVSPIFTPECTRIKLKPGTSSSVSTYFSLSNGSFHGNLLLGRLRGFTQLHVAYVAFGDFIPYILTSDVTKIENNRIYVIVARESGIHVKYLQPEDQRVLCIPANLDEFEPYHLEADDIREIWGARVKVTSRIVDQLAGSSGNTDKKLRSLEEFLKGKFPDLIVTE</sequence>
<dbReference type="Gene3D" id="2.10.109.10">
    <property type="entry name" value="Umud Fragment, subunit A"/>
    <property type="match status" value="1"/>
</dbReference>
<dbReference type="STRING" id="760192.Halhy_2249"/>
<organism evidence="1 2">
    <name type="scientific">Haliscomenobacter hydrossis (strain ATCC 27775 / DSM 1100 / LMG 10767 / O)</name>
    <dbReference type="NCBI Taxonomy" id="760192"/>
    <lineage>
        <taxon>Bacteria</taxon>
        <taxon>Pseudomonadati</taxon>
        <taxon>Bacteroidota</taxon>
        <taxon>Saprospiria</taxon>
        <taxon>Saprospirales</taxon>
        <taxon>Haliscomenobacteraceae</taxon>
        <taxon>Haliscomenobacter</taxon>
    </lineage>
</organism>
<proteinExistence type="predicted"/>
<name>F4KT60_HALH1</name>
<reference evidence="1 2" key="1">
    <citation type="journal article" date="2011" name="Stand. Genomic Sci.">
        <title>Complete genome sequence of Haliscomenobacter hydrossis type strain (O).</title>
        <authorList>
            <consortium name="US DOE Joint Genome Institute (JGI-PGF)"/>
            <person name="Daligault H."/>
            <person name="Lapidus A."/>
            <person name="Zeytun A."/>
            <person name="Nolan M."/>
            <person name="Lucas S."/>
            <person name="Del Rio T.G."/>
            <person name="Tice H."/>
            <person name="Cheng J.F."/>
            <person name="Tapia R."/>
            <person name="Han C."/>
            <person name="Goodwin L."/>
            <person name="Pitluck S."/>
            <person name="Liolios K."/>
            <person name="Pagani I."/>
            <person name="Ivanova N."/>
            <person name="Huntemann M."/>
            <person name="Mavromatis K."/>
            <person name="Mikhailova N."/>
            <person name="Pati A."/>
            <person name="Chen A."/>
            <person name="Palaniappan K."/>
            <person name="Land M."/>
            <person name="Hauser L."/>
            <person name="Brambilla E.M."/>
            <person name="Rohde M."/>
            <person name="Verbarg S."/>
            <person name="Goker M."/>
            <person name="Bristow J."/>
            <person name="Eisen J.A."/>
            <person name="Markowitz V."/>
            <person name="Hugenholtz P."/>
            <person name="Kyrpides N.C."/>
            <person name="Klenk H.P."/>
            <person name="Woyke T."/>
        </authorList>
    </citation>
    <scope>NUCLEOTIDE SEQUENCE [LARGE SCALE GENOMIC DNA]</scope>
    <source>
        <strain evidence="2">ATCC 27775 / DSM 1100 / LMG 10767 / O</strain>
    </source>
</reference>
<dbReference type="Proteomes" id="UP000008461">
    <property type="component" value="Chromosome"/>
</dbReference>